<evidence type="ECO:0000313" key="10">
    <source>
        <dbReference type="Proteomes" id="UP000248021"/>
    </source>
</evidence>
<dbReference type="PANTHER" id="PTHR33711:SF7">
    <property type="entry name" value="INTRADIOL RING-CLEAVAGE DIOXYGENASES DOMAIN-CONTAINING PROTEIN-RELATED"/>
    <property type="match status" value="1"/>
</dbReference>
<comment type="caution">
    <text evidence="9">The sequence shown here is derived from an EMBL/GenBank/DDBJ whole genome shotgun (WGS) entry which is preliminary data.</text>
</comment>
<keyword evidence="6" id="KW-0408">Iron</keyword>
<keyword evidence="3" id="KW-0479">Metal-binding</keyword>
<protein>
    <submittedName>
        <fullName evidence="9">Hydroxyquinol 1,2-dioxygenase</fullName>
    </submittedName>
</protein>
<feature type="domain" description="Intradiol ring-cleavage dioxygenases" evidence="7">
    <location>
        <begin position="117"/>
        <end position="282"/>
    </location>
</feature>
<reference evidence="9 10" key="1">
    <citation type="submission" date="2018-05" db="EMBL/GenBank/DDBJ databases">
        <title>Genomic Encyclopedia of Type Strains, Phase IV (KMG-IV): sequencing the most valuable type-strain genomes for metagenomic binning, comparative biology and taxonomic classification.</title>
        <authorList>
            <person name="Goeker M."/>
        </authorList>
    </citation>
    <scope>NUCLEOTIDE SEQUENCE [LARGE SCALE GENOMIC DNA]</scope>
    <source>
        <strain evidence="9 10">DSM 6462</strain>
    </source>
</reference>
<dbReference type="InterPro" id="IPR015889">
    <property type="entry name" value="Intradiol_dOase_core"/>
</dbReference>
<evidence type="ECO:0000259" key="7">
    <source>
        <dbReference type="Pfam" id="PF00775"/>
    </source>
</evidence>
<evidence type="ECO:0000313" key="9">
    <source>
        <dbReference type="EMBL" id="PXW59077.1"/>
    </source>
</evidence>
<dbReference type="GO" id="GO:0018576">
    <property type="term" value="F:catechol 1,2-dioxygenase activity"/>
    <property type="evidence" value="ECO:0007669"/>
    <property type="project" value="InterPro"/>
</dbReference>
<dbReference type="InterPro" id="IPR039390">
    <property type="entry name" value="1_2-HQD/HQD"/>
</dbReference>
<dbReference type="InterPro" id="IPR007535">
    <property type="entry name" value="Catechol_dOase_N"/>
</dbReference>
<accession>A0A2V3U7K1</accession>
<evidence type="ECO:0000259" key="8">
    <source>
        <dbReference type="Pfam" id="PF04444"/>
    </source>
</evidence>
<evidence type="ECO:0000256" key="5">
    <source>
        <dbReference type="ARBA" id="ARBA00023002"/>
    </source>
</evidence>
<dbReference type="GO" id="GO:0009712">
    <property type="term" value="P:catechol-containing compound metabolic process"/>
    <property type="evidence" value="ECO:0007669"/>
    <property type="project" value="InterPro"/>
</dbReference>
<keyword evidence="10" id="KW-1185">Reference proteome</keyword>
<dbReference type="EMBL" id="QJJK01000005">
    <property type="protein sequence ID" value="PXW59077.1"/>
    <property type="molecule type" value="Genomic_DNA"/>
</dbReference>
<proteinExistence type="inferred from homology"/>
<evidence type="ECO:0000256" key="4">
    <source>
        <dbReference type="ARBA" id="ARBA00022964"/>
    </source>
</evidence>
<dbReference type="Pfam" id="PF00775">
    <property type="entry name" value="Dioxygenase_C"/>
    <property type="match status" value="1"/>
</dbReference>
<dbReference type="InterPro" id="IPR050770">
    <property type="entry name" value="Intradiol_RC_Dioxygenase"/>
</dbReference>
<dbReference type="SUPFAM" id="SSF49482">
    <property type="entry name" value="Aromatic compound dioxygenase"/>
    <property type="match status" value="1"/>
</dbReference>
<dbReference type="InterPro" id="IPR000627">
    <property type="entry name" value="Intradiol_dOase_C"/>
</dbReference>
<gene>
    <name evidence="9" type="ORF">C7450_105429</name>
</gene>
<dbReference type="PANTHER" id="PTHR33711">
    <property type="entry name" value="DIOXYGENASE, PUTATIVE (AFU_ORTHOLOGUE AFUA_2G02910)-RELATED"/>
    <property type="match status" value="1"/>
</dbReference>
<dbReference type="Pfam" id="PF04444">
    <property type="entry name" value="Dioxygenase_N"/>
    <property type="match status" value="1"/>
</dbReference>
<dbReference type="AlphaFoldDB" id="A0A2V3U7K1"/>
<dbReference type="Gene3D" id="2.60.130.10">
    <property type="entry name" value="Aromatic compound dioxygenase"/>
    <property type="match status" value="1"/>
</dbReference>
<evidence type="ECO:0000256" key="3">
    <source>
        <dbReference type="ARBA" id="ARBA00022723"/>
    </source>
</evidence>
<comment type="cofactor">
    <cofactor evidence="1">
        <name>Fe(3+)</name>
        <dbReference type="ChEBI" id="CHEBI:29034"/>
    </cofactor>
</comment>
<name>A0A2V3U7K1_9HYPH</name>
<organism evidence="9 10">
    <name type="scientific">Chelatococcus asaccharovorans</name>
    <dbReference type="NCBI Taxonomy" id="28210"/>
    <lineage>
        <taxon>Bacteria</taxon>
        <taxon>Pseudomonadati</taxon>
        <taxon>Pseudomonadota</taxon>
        <taxon>Alphaproteobacteria</taxon>
        <taxon>Hyphomicrobiales</taxon>
        <taxon>Chelatococcaceae</taxon>
        <taxon>Chelatococcus</taxon>
    </lineage>
</organism>
<evidence type="ECO:0000256" key="1">
    <source>
        <dbReference type="ARBA" id="ARBA00001965"/>
    </source>
</evidence>
<evidence type="ECO:0000256" key="2">
    <source>
        <dbReference type="ARBA" id="ARBA00007825"/>
    </source>
</evidence>
<comment type="similarity">
    <text evidence="2">Belongs to the intradiol ring-cleavage dioxygenase family.</text>
</comment>
<dbReference type="CDD" id="cd03461">
    <property type="entry name" value="1_2-HQD"/>
    <property type="match status" value="1"/>
</dbReference>
<sequence>MRDLDENTLTDETLRAVSGGSSPRVRQVSQALIRHLHAFVREVEPSQAEWEYGIDFLTRVGHMCSDVRQEFVLLSDTLGVSMLVDAINHRKPEGATETTVLGPFFVDGRPELPLGANMSDGVPGTPLFISGTVRDVAARPLAGAAVDCWHSDAEGSYDVQRSAELTMRARFRADDEGRFWFWSVRPRYYPIPNDGPVGDMLAAQGRHPFRPEHVHFMIAAPGFETLITHVFIDGDPYLDSDVVFGVKNSLVTRYRPCEAGTAPDGSVVAVPYLALDYDFVLAPGTRG</sequence>
<dbReference type="OrthoDB" id="9800887at2"/>
<dbReference type="RefSeq" id="WP_110375106.1">
    <property type="nucleotide sequence ID" value="NZ_JAHBRY010000001.1"/>
</dbReference>
<dbReference type="Proteomes" id="UP000248021">
    <property type="component" value="Unassembled WGS sequence"/>
</dbReference>
<dbReference type="GO" id="GO:0008199">
    <property type="term" value="F:ferric iron binding"/>
    <property type="evidence" value="ECO:0007669"/>
    <property type="project" value="InterPro"/>
</dbReference>
<feature type="domain" description="Catechol dioxygenase N-terminal" evidence="8">
    <location>
        <begin position="23"/>
        <end position="96"/>
    </location>
</feature>
<keyword evidence="5" id="KW-0560">Oxidoreductase</keyword>
<keyword evidence="4 9" id="KW-0223">Dioxygenase</keyword>
<evidence type="ECO:0000256" key="6">
    <source>
        <dbReference type="ARBA" id="ARBA00023004"/>
    </source>
</evidence>